<organism evidence="2 3">
    <name type="scientific">Paenibacillus xylanivorans</name>
    <dbReference type="NCBI Taxonomy" id="1705561"/>
    <lineage>
        <taxon>Bacteria</taxon>
        <taxon>Bacillati</taxon>
        <taxon>Bacillota</taxon>
        <taxon>Bacilli</taxon>
        <taxon>Bacillales</taxon>
        <taxon>Paenibacillaceae</taxon>
        <taxon>Paenibacillus</taxon>
    </lineage>
</organism>
<reference evidence="2 3" key="1">
    <citation type="submission" date="2015-08" db="EMBL/GenBank/DDBJ databases">
        <title>Draft genome sequence of cellulolytic and xylanolytic Paenibacillus sp. A59, isolated from a decaying forest soil from Patagonia, Argentina.</title>
        <authorList>
            <person name="Ghio S."/>
            <person name="Caceres A.M."/>
            <person name="Talia P."/>
            <person name="Grasso D."/>
            <person name="Campos E."/>
        </authorList>
    </citation>
    <scope>NUCLEOTIDE SEQUENCE [LARGE SCALE GENOMIC DNA]</scope>
    <source>
        <strain evidence="2 3">A59</strain>
    </source>
</reference>
<protein>
    <recommendedName>
        <fullName evidence="4">SH3b domain-containing protein</fullName>
    </recommendedName>
</protein>
<dbReference type="RefSeq" id="WP_053782287.1">
    <property type="nucleotide sequence ID" value="NZ_LITU01000068.1"/>
</dbReference>
<dbReference type="PATRIC" id="fig|1705561.3.peg.3923"/>
<gene>
    <name evidence="2" type="ORF">AMS66_18960</name>
</gene>
<sequence length="125" mass="13725">MLKKFIAASLIATTLLPASGAFAAQDVSDTAIIPLSTPAVVQQSPNSEVSIMALSSYYKVNDYSNFRKTPSPTGVNIGSHVYGDMVYGGTESVLVDGMTYLYVYSYKYQAWGWIQNYYLDKIVQP</sequence>
<feature type="chain" id="PRO_5005832213" description="SH3b domain-containing protein" evidence="1">
    <location>
        <begin position="24"/>
        <end position="125"/>
    </location>
</feature>
<dbReference type="AlphaFoldDB" id="A0A0M9BLN5"/>
<name>A0A0M9BLN5_9BACL</name>
<dbReference type="EMBL" id="LITU01000068">
    <property type="protein sequence ID" value="KOY14860.1"/>
    <property type="molecule type" value="Genomic_DNA"/>
</dbReference>
<evidence type="ECO:0000313" key="2">
    <source>
        <dbReference type="EMBL" id="KOY14860.1"/>
    </source>
</evidence>
<dbReference type="OrthoDB" id="2623543at2"/>
<proteinExistence type="predicted"/>
<evidence type="ECO:0000256" key="1">
    <source>
        <dbReference type="SAM" id="SignalP"/>
    </source>
</evidence>
<evidence type="ECO:0008006" key="4">
    <source>
        <dbReference type="Google" id="ProtNLM"/>
    </source>
</evidence>
<comment type="caution">
    <text evidence="2">The sequence shown here is derived from an EMBL/GenBank/DDBJ whole genome shotgun (WGS) entry which is preliminary data.</text>
</comment>
<accession>A0A0M9BLN5</accession>
<feature type="signal peptide" evidence="1">
    <location>
        <begin position="1"/>
        <end position="23"/>
    </location>
</feature>
<keyword evidence="3" id="KW-1185">Reference proteome</keyword>
<dbReference type="Proteomes" id="UP000037688">
    <property type="component" value="Unassembled WGS sequence"/>
</dbReference>
<keyword evidence="1" id="KW-0732">Signal</keyword>
<evidence type="ECO:0000313" key="3">
    <source>
        <dbReference type="Proteomes" id="UP000037688"/>
    </source>
</evidence>